<evidence type="ECO:0000313" key="3">
    <source>
        <dbReference type="EMBL" id="OAD90367.1"/>
    </source>
</evidence>
<evidence type="ECO:0000259" key="2">
    <source>
        <dbReference type="Pfam" id="PF18962"/>
    </source>
</evidence>
<dbReference type="Proteomes" id="UP000077552">
    <property type="component" value="Unassembled WGS sequence"/>
</dbReference>
<evidence type="ECO:0000313" key="4">
    <source>
        <dbReference type="Proteomes" id="UP000077552"/>
    </source>
</evidence>
<feature type="domain" description="Secretion system C-terminal sorting" evidence="2">
    <location>
        <begin position="449"/>
        <end position="523"/>
    </location>
</feature>
<proteinExistence type="predicted"/>
<accession>A0A1A9LBB3</accession>
<dbReference type="OrthoDB" id="9805017at2"/>
<gene>
    <name evidence="3" type="ORF">A7A78_06460</name>
</gene>
<dbReference type="PANTHER" id="PTHR42754:SF1">
    <property type="entry name" value="LIPOPROTEIN"/>
    <property type="match status" value="1"/>
</dbReference>
<comment type="caution">
    <text evidence="3">The sequence shown here is derived from an EMBL/GenBank/DDBJ whole genome shotgun (WGS) entry which is preliminary data.</text>
</comment>
<reference evidence="3 4" key="1">
    <citation type="submission" date="2016-05" db="EMBL/GenBank/DDBJ databases">
        <title>Genome sequencing of Vitellibacter soesokkakensis RSSK-12.</title>
        <authorList>
            <person name="Thevarajoo S."/>
            <person name="Selvaratnam C."/>
            <person name="Goh K.M."/>
            <person name="Chan K.-G."/>
            <person name="Chong C.S."/>
        </authorList>
    </citation>
    <scope>NUCLEOTIDE SEQUENCE [LARGE SCALE GENOMIC DNA]</scope>
    <source>
        <strain evidence="3 4">RSSK-12</strain>
    </source>
</reference>
<keyword evidence="4" id="KW-1185">Reference proteome</keyword>
<name>A0A1A9LBB3_9FLAO</name>
<dbReference type="RefSeq" id="WP_068762878.1">
    <property type="nucleotide sequence ID" value="NZ_LXIE01000048.1"/>
</dbReference>
<dbReference type="AlphaFoldDB" id="A0A1A9LBB3"/>
<dbReference type="Pfam" id="PF18962">
    <property type="entry name" value="Por_Secre_tail"/>
    <property type="match status" value="1"/>
</dbReference>
<dbReference type="STRING" id="1385699.A7A78_06460"/>
<sequence length="525" mass="58236">MKNLLFIIITVFSYCLSFSQNVEWENIYPNYLTLGKALTVDSDNDIISVANGLNVGAYNEYLYVQKHSPQGNLIWKDSISTSVSNNYHSATWVGTDNNKDIFIVGYRFTLSNQNEIPNAIKVIKYSSNGTLLQNTTITGIFNRDGNTNLGRRNESVLDENGNLYIATAGATDTQSGAGFVLLKFDNDANLLWERLHNFSNVHGLRGMDYNNGKVVLVGTTTVTGTDNKVAVWDQNGNFVWASTNTIPNQTWATDVLLDDSGNTYTLCQNFGSAYNVIELTKYNPSGTVLYSEPFDIQVAATSGRMALLPNGNIVITGTNWTTSGTGKLLVAQVSTADASIINSSLNDLPQINNWVYDIKATSNGNYYVAGRSDNNGGSPSSMFLYAFSDLNGYEWNTLYETQGTKPMSVKTDIDENIYVQIENTNTVVKFGNSITLSITDNLQNEKLKIYPNPVTSWAILEFIHKDITNVIIYDELGKVVYEVPKNELNHTINRITLDLSDFQSGLYFCKIVNGKNVHTVKLIKE</sequence>
<dbReference type="InterPro" id="IPR026444">
    <property type="entry name" value="Secre_tail"/>
</dbReference>
<dbReference type="PANTHER" id="PTHR42754">
    <property type="entry name" value="ENDOGLUCANASE"/>
    <property type="match status" value="1"/>
</dbReference>
<dbReference type="EMBL" id="LXIE01000048">
    <property type="protein sequence ID" value="OAD90367.1"/>
    <property type="molecule type" value="Genomic_DNA"/>
</dbReference>
<organism evidence="3 4">
    <name type="scientific">Aequorivita soesokkakensis</name>
    <dbReference type="NCBI Taxonomy" id="1385699"/>
    <lineage>
        <taxon>Bacteria</taxon>
        <taxon>Pseudomonadati</taxon>
        <taxon>Bacteroidota</taxon>
        <taxon>Flavobacteriia</taxon>
        <taxon>Flavobacteriales</taxon>
        <taxon>Flavobacteriaceae</taxon>
        <taxon>Aequorivita</taxon>
    </lineage>
</organism>
<dbReference type="SUPFAM" id="SSF101898">
    <property type="entry name" value="NHL repeat"/>
    <property type="match status" value="2"/>
</dbReference>
<keyword evidence="1" id="KW-0732">Signal</keyword>
<evidence type="ECO:0000256" key="1">
    <source>
        <dbReference type="ARBA" id="ARBA00022729"/>
    </source>
</evidence>
<protein>
    <recommendedName>
        <fullName evidence="2">Secretion system C-terminal sorting domain-containing protein</fullName>
    </recommendedName>
</protein>
<dbReference type="NCBIfam" id="TIGR04183">
    <property type="entry name" value="Por_Secre_tail"/>
    <property type="match status" value="1"/>
</dbReference>